<comment type="subcellular location">
    <subcellularLocation>
        <location evidence="1">Membrane</location>
        <topology evidence="1">Multi-pass membrane protein</topology>
    </subcellularLocation>
</comment>
<evidence type="ECO:0000256" key="8">
    <source>
        <dbReference type="SAM" id="SignalP"/>
    </source>
</evidence>
<feature type="transmembrane region" description="Helical" evidence="7">
    <location>
        <begin position="42"/>
        <end position="60"/>
    </location>
</feature>
<feature type="transmembrane region" description="Helical" evidence="7">
    <location>
        <begin position="246"/>
        <end position="266"/>
    </location>
</feature>
<feature type="domain" description="EamA" evidence="9">
    <location>
        <begin position="13"/>
        <end position="142"/>
    </location>
</feature>
<feature type="chain" id="PRO_5041201505" evidence="8">
    <location>
        <begin position="33"/>
        <end position="323"/>
    </location>
</feature>
<proteinExistence type="inferred from homology"/>
<feature type="transmembrane region" description="Helical" evidence="7">
    <location>
        <begin position="184"/>
        <end position="204"/>
    </location>
</feature>
<keyword evidence="5 7" id="KW-0472">Membrane</keyword>
<feature type="signal peptide" evidence="8">
    <location>
        <begin position="1"/>
        <end position="32"/>
    </location>
</feature>
<reference evidence="10 11" key="1">
    <citation type="submission" date="2020-04" db="EMBL/GenBank/DDBJ databases">
        <title>MicrobeNet Type strains.</title>
        <authorList>
            <person name="Nicholson A.C."/>
        </authorList>
    </citation>
    <scope>NUCLEOTIDE SEQUENCE [LARGE SCALE GENOMIC DNA]</scope>
    <source>
        <strain evidence="10 11">DSM 40738</strain>
    </source>
</reference>
<evidence type="ECO:0000256" key="6">
    <source>
        <dbReference type="SAM" id="MobiDB-lite"/>
    </source>
</evidence>
<evidence type="ECO:0000313" key="11">
    <source>
        <dbReference type="Proteomes" id="UP000570003"/>
    </source>
</evidence>
<feature type="transmembrane region" description="Helical" evidence="7">
    <location>
        <begin position="72"/>
        <end position="92"/>
    </location>
</feature>
<name>A0AA44DAP4_STRE0</name>
<evidence type="ECO:0000256" key="2">
    <source>
        <dbReference type="ARBA" id="ARBA00007362"/>
    </source>
</evidence>
<evidence type="ECO:0000256" key="3">
    <source>
        <dbReference type="ARBA" id="ARBA00022692"/>
    </source>
</evidence>
<evidence type="ECO:0000256" key="4">
    <source>
        <dbReference type="ARBA" id="ARBA00022989"/>
    </source>
</evidence>
<evidence type="ECO:0000256" key="7">
    <source>
        <dbReference type="SAM" id="Phobius"/>
    </source>
</evidence>
<comment type="caution">
    <text evidence="10">The sequence shown here is derived from an EMBL/GenBank/DDBJ whole genome shotgun (WGS) entry which is preliminary data.</text>
</comment>
<evidence type="ECO:0000259" key="9">
    <source>
        <dbReference type="Pfam" id="PF00892"/>
    </source>
</evidence>
<dbReference type="EMBL" id="JAAXOU010000015">
    <property type="protein sequence ID" value="NKY13159.1"/>
    <property type="molecule type" value="Genomic_DNA"/>
</dbReference>
<organism evidence="10 11">
    <name type="scientific">Streptomyces somaliensis (strain ATCC 33201 / DSM 40738 / JCM 12659 / KCTC 9044 / NCTC 11332 / NRRL B-12077 / IP 733)</name>
    <dbReference type="NCBI Taxonomy" id="1134445"/>
    <lineage>
        <taxon>Bacteria</taxon>
        <taxon>Bacillati</taxon>
        <taxon>Actinomycetota</taxon>
        <taxon>Actinomycetes</taxon>
        <taxon>Kitasatosporales</taxon>
        <taxon>Streptomycetaceae</taxon>
        <taxon>Streptomyces</taxon>
    </lineage>
</organism>
<dbReference type="GO" id="GO:0016020">
    <property type="term" value="C:membrane"/>
    <property type="evidence" value="ECO:0007669"/>
    <property type="project" value="UniProtKB-SubCell"/>
</dbReference>
<feature type="transmembrane region" description="Helical" evidence="7">
    <location>
        <begin position="129"/>
        <end position="148"/>
    </location>
</feature>
<evidence type="ECO:0000256" key="1">
    <source>
        <dbReference type="ARBA" id="ARBA00004141"/>
    </source>
</evidence>
<feature type="domain" description="EamA" evidence="9">
    <location>
        <begin position="155"/>
        <end position="289"/>
    </location>
</feature>
<dbReference type="SUPFAM" id="SSF103481">
    <property type="entry name" value="Multidrug resistance efflux transporter EmrE"/>
    <property type="match status" value="2"/>
</dbReference>
<evidence type="ECO:0000313" key="10">
    <source>
        <dbReference type="EMBL" id="NKY13159.1"/>
    </source>
</evidence>
<dbReference type="RefSeq" id="WP_168437435.1">
    <property type="nucleotide sequence ID" value="NZ_JAAXOU010000015.1"/>
</dbReference>
<dbReference type="PANTHER" id="PTHR32322">
    <property type="entry name" value="INNER MEMBRANE TRANSPORTER"/>
    <property type="match status" value="1"/>
</dbReference>
<feature type="transmembrane region" description="Helical" evidence="7">
    <location>
        <begin position="98"/>
        <end position="120"/>
    </location>
</feature>
<feature type="region of interest" description="Disordered" evidence="6">
    <location>
        <begin position="299"/>
        <end position="323"/>
    </location>
</feature>
<keyword evidence="4 7" id="KW-1133">Transmembrane helix</keyword>
<protein>
    <submittedName>
        <fullName evidence="10">EamA family transporter</fullName>
    </submittedName>
</protein>
<dbReference type="AlphaFoldDB" id="A0AA44DAP4"/>
<dbReference type="InterPro" id="IPR050638">
    <property type="entry name" value="AA-Vitamin_Transporters"/>
</dbReference>
<comment type="similarity">
    <text evidence="2">Belongs to the EamA transporter family.</text>
</comment>
<dbReference type="Gene3D" id="1.10.3730.20">
    <property type="match status" value="1"/>
</dbReference>
<accession>A0AA44DAP4</accession>
<dbReference type="Pfam" id="PF00892">
    <property type="entry name" value="EamA"/>
    <property type="match status" value="2"/>
</dbReference>
<dbReference type="InterPro" id="IPR037185">
    <property type="entry name" value="EmrE-like"/>
</dbReference>
<feature type="transmembrane region" description="Helical" evidence="7">
    <location>
        <begin position="216"/>
        <end position="234"/>
    </location>
</feature>
<keyword evidence="8" id="KW-0732">Signal</keyword>
<feature type="transmembrane region" description="Helical" evidence="7">
    <location>
        <begin position="272"/>
        <end position="289"/>
    </location>
</feature>
<keyword evidence="3 7" id="KW-0812">Transmembrane</keyword>
<dbReference type="Proteomes" id="UP000570003">
    <property type="component" value="Unassembled WGS sequence"/>
</dbReference>
<feature type="transmembrane region" description="Helical" evidence="7">
    <location>
        <begin position="154"/>
        <end position="172"/>
    </location>
</feature>
<keyword evidence="11" id="KW-1185">Reference proteome</keyword>
<dbReference type="PANTHER" id="PTHR32322:SF2">
    <property type="entry name" value="EAMA DOMAIN-CONTAINING PROTEIN"/>
    <property type="match status" value="1"/>
</dbReference>
<dbReference type="InterPro" id="IPR000620">
    <property type="entry name" value="EamA_dom"/>
</dbReference>
<gene>
    <name evidence="10" type="ORF">HGA06_02930</name>
</gene>
<evidence type="ECO:0000256" key="5">
    <source>
        <dbReference type="ARBA" id="ARBA00023136"/>
    </source>
</evidence>
<sequence length="323" mass="32831">MSMKQRVSPHSTAVLAVLAGSTLFGTSGVAQALGPGASPSAVGAARVLVGGLFLVCLAVYQRNRFTVARRFPGTTVLLGASVAVYQACYFSGISRVGVAIGSIVTVATVPIATGVVAYLLRKEKPTGRWYVATVLAIAGLIASSGVAGEAKADILGFVLCLTAGSSVSLYTVLSRELLDAGAPVTEVTTIAVALSGALLLPVLLVSGPAWLVTPSGALMALYLGLFTSALAFWLNARGLRKVPATAVATLNLAEPLAAVVLAFAVLGERPSAMQVVGVMAIFAGLLILTRQPRNAVVEDGSETRSGAISPETGGSTLERHTAV</sequence>